<organism evidence="4 5">
    <name type="scientific">Caldithrix abyssi DSM 13497</name>
    <dbReference type="NCBI Taxonomy" id="880073"/>
    <lineage>
        <taxon>Bacteria</taxon>
        <taxon>Pseudomonadati</taxon>
        <taxon>Calditrichota</taxon>
        <taxon>Calditrichia</taxon>
        <taxon>Calditrichales</taxon>
        <taxon>Calditrichaceae</taxon>
        <taxon>Caldithrix</taxon>
    </lineage>
</organism>
<reference evidence="4 5" key="1">
    <citation type="submission" date="2011-09" db="EMBL/GenBank/DDBJ databases">
        <title>The permanent draft genome of Caldithrix abyssi DSM 13497.</title>
        <authorList>
            <consortium name="US DOE Joint Genome Institute (JGI-PGF)"/>
            <person name="Lucas S."/>
            <person name="Han J."/>
            <person name="Lapidus A."/>
            <person name="Bruce D."/>
            <person name="Goodwin L."/>
            <person name="Pitluck S."/>
            <person name="Peters L."/>
            <person name="Kyrpides N."/>
            <person name="Mavromatis K."/>
            <person name="Ivanova N."/>
            <person name="Mikhailova N."/>
            <person name="Chertkov O."/>
            <person name="Detter J.C."/>
            <person name="Tapia R."/>
            <person name="Han C."/>
            <person name="Land M."/>
            <person name="Hauser L."/>
            <person name="Markowitz V."/>
            <person name="Cheng J.-F."/>
            <person name="Hugenholtz P."/>
            <person name="Woyke T."/>
            <person name="Wu D."/>
            <person name="Spring S."/>
            <person name="Brambilla E."/>
            <person name="Klenk H.-P."/>
            <person name="Eisen J.A."/>
        </authorList>
    </citation>
    <scope>NUCLEOTIDE SEQUENCE [LARGE SCALE GENOMIC DNA]</scope>
    <source>
        <strain evidence="4 5">DSM 13497</strain>
    </source>
</reference>
<evidence type="ECO:0000313" key="3">
    <source>
        <dbReference type="EMBL" id="APF19554.1"/>
    </source>
</evidence>
<evidence type="ECO:0000313" key="5">
    <source>
        <dbReference type="Proteomes" id="UP000004671"/>
    </source>
</evidence>
<dbReference type="InterPro" id="IPR008928">
    <property type="entry name" value="6-hairpin_glycosidase_sf"/>
</dbReference>
<dbReference type="HOGENOM" id="CLU_280024_0_0_0"/>
<gene>
    <name evidence="3" type="ORF">Cabys_2806</name>
    <name evidence="4" type="ORF">Calab_0032</name>
</gene>
<evidence type="ECO:0000259" key="2">
    <source>
        <dbReference type="Pfam" id="PF06202"/>
    </source>
</evidence>
<dbReference type="GO" id="GO:0005975">
    <property type="term" value="P:carbohydrate metabolic process"/>
    <property type="evidence" value="ECO:0007669"/>
    <property type="project" value="InterPro"/>
</dbReference>
<dbReference type="PANTHER" id="PTHR34987">
    <property type="entry name" value="C, PUTATIVE (AFU_ORTHOLOGUE AFUA_3G02880)-RELATED"/>
    <property type="match status" value="1"/>
</dbReference>
<dbReference type="Proteomes" id="UP000004671">
    <property type="component" value="Chromosome"/>
</dbReference>
<dbReference type="SUPFAM" id="SSF48208">
    <property type="entry name" value="Six-hairpin glycosidases"/>
    <property type="match status" value="1"/>
</dbReference>
<dbReference type="Pfam" id="PF06202">
    <property type="entry name" value="GDE_C"/>
    <property type="match status" value="1"/>
</dbReference>
<protein>
    <submittedName>
        <fullName evidence="4">Amylo-alpha-16-glucosidase</fullName>
    </submittedName>
</protein>
<dbReference type="PaxDb" id="880073-Calab_0032"/>
<name>H1XWZ9_CALAY</name>
<dbReference type="RefSeq" id="WP_006926541.1">
    <property type="nucleotide sequence ID" value="NZ_CM001402.1"/>
</dbReference>
<keyword evidence="5" id="KW-1185">Reference proteome</keyword>
<keyword evidence="1" id="KW-0732">Signal</keyword>
<dbReference type="Gene3D" id="1.50.10.10">
    <property type="match status" value="1"/>
</dbReference>
<dbReference type="InterPro" id="IPR012341">
    <property type="entry name" value="6hp_glycosidase-like_sf"/>
</dbReference>
<dbReference type="InterPro" id="IPR032790">
    <property type="entry name" value="GDE_C"/>
</dbReference>
<accession>H1XWZ9</accession>
<feature type="domain" description="Glycogen debranching enzyme C-terminal" evidence="2">
    <location>
        <begin position="593"/>
        <end position="908"/>
    </location>
</feature>
<dbReference type="KEGG" id="caby:Cabys_2806"/>
<dbReference type="EMBL" id="CM001402">
    <property type="protein sequence ID" value="EHO39686.1"/>
    <property type="molecule type" value="Genomic_DNA"/>
</dbReference>
<dbReference type="STRING" id="880073.Cabys_2806"/>
<sequence>MKRLFLKLSALLKIVFLFILVSCQHNQITIGYVTPDDYVAEEDIRILNWLQAKTHFQIEHVTLNNLAQQKRRLDIYWIHIPDSQAYMRWEEKHFRQIREWYDNGANLLCTNFGALIPAECGIESNKPAIKILNVKDYWNFDKRGFQSWMGHPIFSGLFGGAFVWDLNEDRKLTRIGYFNDQFPAEGKVVAVEKSYITVHGRNRLITEYQTDGSHLLTVGAMVNFDPQNRLRYKLEKFIENTLLYLSGRLKGERTYWEFSACLAKQFNAKSKDRLHVGHRTLQNLPESGLKFVRKKASANFFDLAGRRALVMGKEKGGIDEVWVHPFRIARDFQMGLITKNEVIWLSDFAPKIEIRPESMTRIYETPYGKIKETIFASLEKPGAIIHLTASGDRDVQILIKLRSDLRWMWPYDENALGDVFYGYDQAQGILQVKDRTGRFFCLFGADVKPEEYCNGAFSDILFQKNQLQGIKGDLNQVYHAAIYKLNAGNHFSMNYFLIGTDQGRAEAIQTYRDFYQNPRAEYAKMVEHYQKLLQNYVIIESPDSEFNRLWKWALVGTDRFYTHTPRLGKALVAGFGTADRGWDGGHKNSGRPGYAWYFGRDAAWASFAIDNYGDFELVKNQLQFFQKYQDLSGKIFHEVSTSGVVHYDAADATPLYVILAAHYLKASGDLTFIQQSWSHIKRAIDFLYSTDTDGDMLIENKNVGHGWVEGGKLWGANPTFYLAGLWAQTLKDAAYLAKKLKLQDLSRRYAADAEKVIRILNRDFWNEKDDFFYYGKIKSCQYNPEKTVLPAVVMYYDLLDESKVKNMLSCYASNDFSTDWGIRIISSSSPLFDPRGYHYGSVWPLFTGWAALAEYEYGNSVQGFRHLMNNMNIKKHWALGFVEEVMNGLTYEPAGVCPHQCWSETNVIAPAIHGMVGWRPNAPEKRADLKPRFPLHWNKVKVQNLRIGNSVVELQMERQKNQTRFELRLAQGEPVEIWLTPEIPAGMIIDRVALNHQEVALDTTLHRMLLKPVNFLLTNETEIILNHHNGIGIIPYLPKPRPGDTSQGYRVVNAVLKNKAYFIDLEGKAGSTGTFALKIFDQSIKSIDGAQIENINNDGMVTIKVSFEKSSKEFVRKRVVIRL</sequence>
<proteinExistence type="predicted"/>
<reference evidence="3 6" key="2">
    <citation type="submission" date="2016-11" db="EMBL/GenBank/DDBJ databases">
        <title>Genomic analysis of Caldithrix abyssi and proposal of a novel bacterial phylum Caldithrichaeota.</title>
        <authorList>
            <person name="Kublanov I."/>
            <person name="Sigalova O."/>
            <person name="Gavrilov S."/>
            <person name="Lebedinsky A."/>
            <person name="Ivanova N."/>
            <person name="Daum C."/>
            <person name="Reddy T."/>
            <person name="Klenk H.P."/>
            <person name="Goker M."/>
            <person name="Reva O."/>
            <person name="Miroshnichenko M."/>
            <person name="Kyprides N."/>
            <person name="Woyke T."/>
            <person name="Gelfand M."/>
        </authorList>
    </citation>
    <scope>NUCLEOTIDE SEQUENCE [LARGE SCALE GENOMIC DNA]</scope>
    <source>
        <strain evidence="3 6">LF13</strain>
    </source>
</reference>
<feature type="signal peptide" evidence="1">
    <location>
        <begin position="1"/>
        <end position="27"/>
    </location>
</feature>
<dbReference type="PANTHER" id="PTHR34987:SF4">
    <property type="entry name" value="ALPHA-L-RHAMNOSIDASE C-TERMINAL DOMAIN-CONTAINING PROTEIN"/>
    <property type="match status" value="1"/>
</dbReference>
<dbReference type="AlphaFoldDB" id="H1XWZ9"/>
<evidence type="ECO:0000313" key="4">
    <source>
        <dbReference type="EMBL" id="EHO39686.1"/>
    </source>
</evidence>
<dbReference type="InParanoid" id="H1XWZ9"/>
<evidence type="ECO:0000256" key="1">
    <source>
        <dbReference type="SAM" id="SignalP"/>
    </source>
</evidence>
<evidence type="ECO:0000313" key="6">
    <source>
        <dbReference type="Proteomes" id="UP000183868"/>
    </source>
</evidence>
<dbReference type="eggNOG" id="COG3408">
    <property type="taxonomic scope" value="Bacteria"/>
</dbReference>
<feature type="chain" id="PRO_5010497933" evidence="1">
    <location>
        <begin position="28"/>
        <end position="1123"/>
    </location>
</feature>
<dbReference type="OrthoDB" id="49490at2"/>
<dbReference type="EMBL" id="CP018099">
    <property type="protein sequence ID" value="APF19554.1"/>
    <property type="molecule type" value="Genomic_DNA"/>
</dbReference>
<dbReference type="Proteomes" id="UP000183868">
    <property type="component" value="Chromosome"/>
</dbReference>